<organism evidence="6 7">
    <name type="scientific">Dolosicoccus paucivorans</name>
    <dbReference type="NCBI Taxonomy" id="84521"/>
    <lineage>
        <taxon>Bacteria</taxon>
        <taxon>Bacillati</taxon>
        <taxon>Bacillota</taxon>
        <taxon>Bacilli</taxon>
        <taxon>Lactobacillales</taxon>
        <taxon>Aerococcaceae</taxon>
        <taxon>Dolosicoccus</taxon>
    </lineage>
</organism>
<protein>
    <submittedName>
        <fullName evidence="6">Spermidine/putrescine ABC transporter substrate-binding protein</fullName>
    </submittedName>
</protein>
<dbReference type="RefSeq" id="WP_092083756.1">
    <property type="nucleotide sequence ID" value="NZ_FNEL01000001.1"/>
</dbReference>
<keyword evidence="7" id="KW-1185">Reference proteome</keyword>
<evidence type="ECO:0000256" key="4">
    <source>
        <dbReference type="ARBA" id="ARBA00022764"/>
    </source>
</evidence>
<accession>A0A1G8IL47</accession>
<name>A0A1G8IL47_9LACT</name>
<dbReference type="OrthoDB" id="9769319at2"/>
<dbReference type="Gene3D" id="3.40.190.10">
    <property type="entry name" value="Periplasmic binding protein-like II"/>
    <property type="match status" value="2"/>
</dbReference>
<evidence type="ECO:0000256" key="5">
    <source>
        <dbReference type="PIRSR" id="PIRSR019574-1"/>
    </source>
</evidence>
<dbReference type="GO" id="GO:0019808">
    <property type="term" value="F:polyamine binding"/>
    <property type="evidence" value="ECO:0007669"/>
    <property type="project" value="InterPro"/>
</dbReference>
<dbReference type="PANTHER" id="PTHR30222">
    <property type="entry name" value="SPERMIDINE/PUTRESCINE-BINDING PERIPLASMIC PROTEIN"/>
    <property type="match status" value="1"/>
</dbReference>
<dbReference type="GO" id="GO:0015846">
    <property type="term" value="P:polyamine transport"/>
    <property type="evidence" value="ECO:0007669"/>
    <property type="project" value="InterPro"/>
</dbReference>
<keyword evidence="3" id="KW-0732">Signal</keyword>
<evidence type="ECO:0000256" key="3">
    <source>
        <dbReference type="ARBA" id="ARBA00022729"/>
    </source>
</evidence>
<sequence length="356" mass="40942">MKRLIGAFLGICALVVLLTSAKYVLEHGKKASGEDVVTLYNWGDYIDPDLITQFEEETGYQIEYETFDSNEAMLAKIEQVGTSFDLAVPSDYMIELMIQKEMLLPLDHKKIQGMEHLDKRFLDLPFDPNNRYSIPYFWGTLGILANEQLVDVSQLTSWQDLWKEEFKDNLLLYDGAREVLGFALQAKRRSLNDRNIAHLKEARDDIWRLLPNVRGFVADEIKMYMVQEEAALAVTFSGEASAAMEESDYLVYIIPQEGSNIWFDNLVIPKTARNLEGVYAFINFMLRPEVAAQNSEYIGYSTPNKEALNYIDPELLNNPAFYPDEAVIEELEMYLNLGQEILIQYNNLYLEAKMGR</sequence>
<dbReference type="InterPro" id="IPR006059">
    <property type="entry name" value="SBP"/>
</dbReference>
<comment type="caution">
    <text evidence="6">The sequence shown here is derived from an EMBL/GenBank/DDBJ whole genome shotgun (WGS) entry which is preliminary data.</text>
</comment>
<dbReference type="PIRSF" id="PIRSF019574">
    <property type="entry name" value="Periplasmic_polyamine_BP"/>
    <property type="match status" value="1"/>
</dbReference>
<evidence type="ECO:0000313" key="7">
    <source>
        <dbReference type="Proteomes" id="UP000235682"/>
    </source>
</evidence>
<dbReference type="InterPro" id="IPR001188">
    <property type="entry name" value="Sperm_putr-bd"/>
</dbReference>
<dbReference type="AlphaFoldDB" id="A0A1G8IL47"/>
<keyword evidence="4" id="KW-0574">Periplasm</keyword>
<evidence type="ECO:0000256" key="2">
    <source>
        <dbReference type="ARBA" id="ARBA00022448"/>
    </source>
</evidence>
<feature type="binding site" evidence="5">
    <location>
        <position position="92"/>
    </location>
    <ligand>
        <name>spermidine</name>
        <dbReference type="ChEBI" id="CHEBI:57834"/>
    </ligand>
</feature>
<comment type="subcellular location">
    <subcellularLocation>
        <location evidence="1">Periplasm</location>
    </subcellularLocation>
</comment>
<dbReference type="EMBL" id="PNHE01000007">
    <property type="protein sequence ID" value="PMC58698.1"/>
    <property type="molecule type" value="Genomic_DNA"/>
</dbReference>
<dbReference type="CDD" id="cd13663">
    <property type="entry name" value="PBP2_PotD_PotF_like_2"/>
    <property type="match status" value="1"/>
</dbReference>
<dbReference type="PRINTS" id="PR00909">
    <property type="entry name" value="SPERMDNBNDNG"/>
</dbReference>
<dbReference type="Proteomes" id="UP000235682">
    <property type="component" value="Unassembled WGS sequence"/>
</dbReference>
<evidence type="ECO:0000256" key="1">
    <source>
        <dbReference type="ARBA" id="ARBA00004418"/>
    </source>
</evidence>
<proteinExistence type="predicted"/>
<dbReference type="PANTHER" id="PTHR30222:SF17">
    <property type="entry name" value="SPERMIDINE_PUTRESCINE-BINDING PERIPLASMIC PROTEIN"/>
    <property type="match status" value="1"/>
</dbReference>
<dbReference type="Pfam" id="PF13416">
    <property type="entry name" value="SBP_bac_8"/>
    <property type="match status" value="1"/>
</dbReference>
<reference evidence="6 7" key="1">
    <citation type="submission" date="2017-09" db="EMBL/GenBank/DDBJ databases">
        <title>Bacterial strain isolated from the female urinary microbiota.</title>
        <authorList>
            <person name="Thomas-White K."/>
            <person name="Kumar N."/>
            <person name="Forster S."/>
            <person name="Putonti C."/>
            <person name="Lawley T."/>
            <person name="Wolfe A.J."/>
        </authorList>
    </citation>
    <scope>NUCLEOTIDE SEQUENCE [LARGE SCALE GENOMIC DNA]</scope>
    <source>
        <strain evidence="6 7">UMB0852</strain>
    </source>
</reference>
<dbReference type="SUPFAM" id="SSF53850">
    <property type="entry name" value="Periplasmic binding protein-like II"/>
    <property type="match status" value="1"/>
</dbReference>
<keyword evidence="2" id="KW-0813">Transport</keyword>
<evidence type="ECO:0000313" key="6">
    <source>
        <dbReference type="EMBL" id="PMC58698.1"/>
    </source>
</evidence>
<dbReference type="GO" id="GO:0042597">
    <property type="term" value="C:periplasmic space"/>
    <property type="evidence" value="ECO:0007669"/>
    <property type="project" value="UniProtKB-SubCell"/>
</dbReference>
<dbReference type="STRING" id="84521.SAMN04487994_100162"/>
<gene>
    <name evidence="6" type="ORF">CJ205_02635</name>
</gene>